<dbReference type="Gene3D" id="3.30.160.60">
    <property type="entry name" value="Classic Zinc Finger"/>
    <property type="match status" value="9"/>
</dbReference>
<dbReference type="SMART" id="SM00317">
    <property type="entry name" value="SET"/>
    <property type="match status" value="2"/>
</dbReference>
<feature type="non-terminal residue" evidence="18">
    <location>
        <position position="1071"/>
    </location>
</feature>
<dbReference type="PANTHER" id="PTHR16515">
    <property type="entry name" value="PR DOMAIN ZINC FINGER PROTEIN"/>
    <property type="match status" value="1"/>
</dbReference>
<dbReference type="Gene3D" id="2.170.270.10">
    <property type="entry name" value="SET domain"/>
    <property type="match status" value="2"/>
</dbReference>
<feature type="domain" description="C2H2-type" evidence="16">
    <location>
        <begin position="454"/>
        <end position="481"/>
    </location>
</feature>
<feature type="domain" description="C2H2-type" evidence="16">
    <location>
        <begin position="398"/>
        <end position="425"/>
    </location>
</feature>
<dbReference type="GO" id="GO:0008270">
    <property type="term" value="F:zinc ion binding"/>
    <property type="evidence" value="ECO:0007669"/>
    <property type="project" value="UniProtKB-KW"/>
</dbReference>
<evidence type="ECO:0000256" key="12">
    <source>
        <dbReference type="ARBA" id="ARBA00023163"/>
    </source>
</evidence>
<name>A0AAE0V9X1_9TELE</name>
<keyword evidence="13" id="KW-0539">Nucleus</keyword>
<dbReference type="PROSITE" id="PS00028">
    <property type="entry name" value="ZINC_FINGER_C2H2_1"/>
    <property type="match status" value="9"/>
</dbReference>
<comment type="caution">
    <text evidence="18">The sequence shown here is derived from an EMBL/GenBank/DDBJ whole genome shotgun (WGS) entry which is preliminary data.</text>
</comment>
<feature type="domain" description="C2H2-type" evidence="16">
    <location>
        <begin position="426"/>
        <end position="453"/>
    </location>
</feature>
<keyword evidence="11" id="KW-0238">DNA-binding</keyword>
<evidence type="ECO:0000256" key="7">
    <source>
        <dbReference type="ARBA" id="ARBA00022737"/>
    </source>
</evidence>
<protein>
    <submittedName>
        <fullName evidence="18">Uncharacterized protein</fullName>
    </submittedName>
</protein>
<evidence type="ECO:0000256" key="15">
    <source>
        <dbReference type="SAM" id="MobiDB-lite"/>
    </source>
</evidence>
<dbReference type="PROSITE" id="PS50157">
    <property type="entry name" value="ZINC_FINGER_C2H2_2"/>
    <property type="match status" value="9"/>
</dbReference>
<dbReference type="PANTHER" id="PTHR16515:SF58">
    <property type="entry name" value="ZINC FINGER PROTEIN 22"/>
    <property type="match status" value="1"/>
</dbReference>
<feature type="domain" description="SET" evidence="17">
    <location>
        <begin position="675"/>
        <end position="789"/>
    </location>
</feature>
<evidence type="ECO:0000256" key="13">
    <source>
        <dbReference type="ARBA" id="ARBA00023242"/>
    </source>
</evidence>
<proteinExistence type="inferred from homology"/>
<feature type="domain" description="C2H2-type" evidence="16">
    <location>
        <begin position="314"/>
        <end position="341"/>
    </location>
</feature>
<dbReference type="GO" id="GO:0032259">
    <property type="term" value="P:methylation"/>
    <property type="evidence" value="ECO:0007669"/>
    <property type="project" value="UniProtKB-KW"/>
</dbReference>
<dbReference type="Pfam" id="PF00096">
    <property type="entry name" value="zf-C2H2"/>
    <property type="match status" value="8"/>
</dbReference>
<feature type="compositionally biased region" description="Low complexity" evidence="15">
    <location>
        <begin position="250"/>
        <end position="270"/>
    </location>
</feature>
<evidence type="ECO:0000256" key="10">
    <source>
        <dbReference type="ARBA" id="ARBA00023015"/>
    </source>
</evidence>
<keyword evidence="19" id="KW-1185">Reference proteome</keyword>
<dbReference type="Proteomes" id="UP001274896">
    <property type="component" value="Unassembled WGS sequence"/>
</dbReference>
<keyword evidence="4" id="KW-0808">Transferase</keyword>
<dbReference type="FunFam" id="3.30.160.60:FF:000358">
    <property type="entry name" value="zinc finger protein 24"/>
    <property type="match status" value="2"/>
</dbReference>
<dbReference type="InterPro" id="IPR044417">
    <property type="entry name" value="PRDM7_9_PR-SET"/>
</dbReference>
<dbReference type="GO" id="GO:0042054">
    <property type="term" value="F:histone methyltransferase activity"/>
    <property type="evidence" value="ECO:0007669"/>
    <property type="project" value="InterPro"/>
</dbReference>
<dbReference type="FunFam" id="3.30.160.60:FF:002604">
    <property type="entry name" value="Zinc finger protein 715"/>
    <property type="match status" value="1"/>
</dbReference>
<evidence type="ECO:0000256" key="14">
    <source>
        <dbReference type="PROSITE-ProRule" id="PRU00042"/>
    </source>
</evidence>
<keyword evidence="3" id="KW-0489">Methyltransferase</keyword>
<evidence type="ECO:0000256" key="2">
    <source>
        <dbReference type="ARBA" id="ARBA00006991"/>
    </source>
</evidence>
<dbReference type="AlphaFoldDB" id="A0AAE0V9X1"/>
<keyword evidence="10" id="KW-0805">Transcription regulation</keyword>
<dbReference type="InterPro" id="IPR001214">
    <property type="entry name" value="SET_dom"/>
</dbReference>
<evidence type="ECO:0000259" key="17">
    <source>
        <dbReference type="PROSITE" id="PS50280"/>
    </source>
</evidence>
<evidence type="ECO:0000259" key="16">
    <source>
        <dbReference type="PROSITE" id="PS50157"/>
    </source>
</evidence>
<evidence type="ECO:0000256" key="3">
    <source>
        <dbReference type="ARBA" id="ARBA00022603"/>
    </source>
</evidence>
<keyword evidence="9" id="KW-0862">Zinc</keyword>
<dbReference type="FunFam" id="3.30.160.60:FF:002343">
    <property type="entry name" value="Zinc finger protein 33A"/>
    <property type="match status" value="3"/>
</dbReference>
<feature type="domain" description="C2H2-type" evidence="16">
    <location>
        <begin position="538"/>
        <end position="557"/>
    </location>
</feature>
<dbReference type="GO" id="GO:0005634">
    <property type="term" value="C:nucleus"/>
    <property type="evidence" value="ECO:0007669"/>
    <property type="project" value="UniProtKB-SubCell"/>
</dbReference>
<feature type="domain" description="C2H2-type" evidence="16">
    <location>
        <begin position="342"/>
        <end position="369"/>
    </location>
</feature>
<evidence type="ECO:0000256" key="8">
    <source>
        <dbReference type="ARBA" id="ARBA00022771"/>
    </source>
</evidence>
<feature type="domain" description="C2H2-type" evidence="16">
    <location>
        <begin position="482"/>
        <end position="509"/>
    </location>
</feature>
<organism evidence="18 19">
    <name type="scientific">Hemibagrus guttatus</name>
    <dbReference type="NCBI Taxonomy" id="175788"/>
    <lineage>
        <taxon>Eukaryota</taxon>
        <taxon>Metazoa</taxon>
        <taxon>Chordata</taxon>
        <taxon>Craniata</taxon>
        <taxon>Vertebrata</taxon>
        <taxon>Euteleostomi</taxon>
        <taxon>Actinopterygii</taxon>
        <taxon>Neopterygii</taxon>
        <taxon>Teleostei</taxon>
        <taxon>Ostariophysi</taxon>
        <taxon>Siluriformes</taxon>
        <taxon>Bagridae</taxon>
        <taxon>Hemibagrus</taxon>
    </lineage>
</organism>
<feature type="domain" description="C2H2-type" evidence="16">
    <location>
        <begin position="510"/>
        <end position="537"/>
    </location>
</feature>
<dbReference type="GO" id="GO:0043565">
    <property type="term" value="F:sequence-specific DNA binding"/>
    <property type="evidence" value="ECO:0007669"/>
    <property type="project" value="UniProtKB-ARBA"/>
</dbReference>
<dbReference type="FunFam" id="3.30.160.60:FF:001498">
    <property type="entry name" value="Zinc finger protein 404"/>
    <property type="match status" value="1"/>
</dbReference>
<dbReference type="SMART" id="SM00355">
    <property type="entry name" value="ZnF_C2H2"/>
    <property type="match status" value="10"/>
</dbReference>
<keyword evidence="7" id="KW-0677">Repeat</keyword>
<dbReference type="SUPFAM" id="SSF82199">
    <property type="entry name" value="SET domain"/>
    <property type="match status" value="2"/>
</dbReference>
<evidence type="ECO:0000256" key="11">
    <source>
        <dbReference type="ARBA" id="ARBA00023125"/>
    </source>
</evidence>
<evidence type="ECO:0000256" key="5">
    <source>
        <dbReference type="ARBA" id="ARBA00022691"/>
    </source>
</evidence>
<keyword evidence="8 14" id="KW-0863">Zinc-finger</keyword>
<dbReference type="CDD" id="cd19193">
    <property type="entry name" value="PR-SET_PRDM7_9"/>
    <property type="match status" value="2"/>
</dbReference>
<evidence type="ECO:0000313" key="18">
    <source>
        <dbReference type="EMBL" id="KAK3543628.1"/>
    </source>
</evidence>
<dbReference type="FunFam" id="3.30.160.60:FF:001732">
    <property type="entry name" value="Zgc:162936"/>
    <property type="match status" value="1"/>
</dbReference>
<gene>
    <name evidence="18" type="ORF">QTP70_025005</name>
</gene>
<evidence type="ECO:0000313" key="19">
    <source>
        <dbReference type="Proteomes" id="UP001274896"/>
    </source>
</evidence>
<dbReference type="Pfam" id="PF21549">
    <property type="entry name" value="PRDM2_PR"/>
    <property type="match status" value="2"/>
</dbReference>
<keyword evidence="12" id="KW-0804">Transcription</keyword>
<dbReference type="InterPro" id="IPR050331">
    <property type="entry name" value="Zinc_finger"/>
</dbReference>
<feature type="domain" description="SET" evidence="17">
    <location>
        <begin position="74"/>
        <end position="188"/>
    </location>
</feature>
<evidence type="ECO:0000256" key="1">
    <source>
        <dbReference type="ARBA" id="ARBA00004123"/>
    </source>
</evidence>
<comment type="subcellular location">
    <subcellularLocation>
        <location evidence="1">Nucleus</location>
    </subcellularLocation>
</comment>
<accession>A0AAE0V9X1</accession>
<dbReference type="FunFam" id="3.30.160.60:FF:002005">
    <property type="entry name" value="Zinc finger protein 200"/>
    <property type="match status" value="1"/>
</dbReference>
<dbReference type="GO" id="GO:0045893">
    <property type="term" value="P:positive regulation of DNA-templated transcription"/>
    <property type="evidence" value="ECO:0007669"/>
    <property type="project" value="UniProtKB-ARBA"/>
</dbReference>
<dbReference type="InterPro" id="IPR046341">
    <property type="entry name" value="SET_dom_sf"/>
</dbReference>
<reference evidence="18" key="1">
    <citation type="submission" date="2023-06" db="EMBL/GenBank/DDBJ databases">
        <title>Male Hemibagrus guttatus genome.</title>
        <authorList>
            <person name="Bian C."/>
        </authorList>
    </citation>
    <scope>NUCLEOTIDE SEQUENCE</scope>
    <source>
        <strain evidence="18">Male_cb2023</strain>
        <tissue evidence="18">Muscle</tissue>
    </source>
</reference>
<feature type="region of interest" description="Disordered" evidence="15">
    <location>
        <begin position="247"/>
        <end position="275"/>
    </location>
</feature>
<dbReference type="EMBL" id="JAUCMX010000006">
    <property type="protein sequence ID" value="KAK3543628.1"/>
    <property type="molecule type" value="Genomic_DNA"/>
</dbReference>
<dbReference type="SUPFAM" id="SSF57667">
    <property type="entry name" value="beta-beta-alpha zinc fingers"/>
    <property type="match status" value="5"/>
</dbReference>
<dbReference type="InterPro" id="IPR036236">
    <property type="entry name" value="Znf_C2H2_sf"/>
</dbReference>
<evidence type="ECO:0000256" key="6">
    <source>
        <dbReference type="ARBA" id="ARBA00022723"/>
    </source>
</evidence>
<keyword evidence="5" id="KW-0949">S-adenosyl-L-methionine</keyword>
<sequence>MQEPNAYHHGDDFDNIPEVISIKEEEADSEDYLYCEFCKSHFFNKCEVHGPALFIPDTPVPMGVTDRARQTLPPGLEIRKSGIPDADLGVFNKGETVPVGAHFGPYQGELIDREEDMSSRYSWVISRSGQCEKYIDAKREMHANWMRYVNCARNEAEQNLVALKYRGGILYRCCRTINPGQELLVWYKEEYAKDLGHTFDSLWNKKCSANEVNKAAFQLFSCSFCPLYYTSQIYLNEHIQSYHYEEDLRQQQSSESQMPMNSSSNQQTSTDLSFSTSQKEMQKKINLCSDSSNSFTHQSTPKTYQCSQTGEMLHHCLQCGKSFNKKSNLRKHQRIHTGEKPYHCSQCEKSFIQKSDLRQHQRIHTGEKPYHCMQCGKSFTHQSHLQLHQRIHTGEKPYHCSECGKRFNQKSNLHVHQRIHTGEKPFHCSHCGKSFTLQSHLHVHQRIHTGEKPYHCSECGKSFTHQSHLQRHLRTHTGEKPYRCSQCEKSFNHQSHLQRHQRTHTGEKPYHCSQCGKNFSQQSTLQLHQRIHTGEKPYHCSQCGKRFTYSLTFKTHKCTNAETAVIMSSAGDRKPQIPDPAFSQTSDGGMSGGTEVCVKKEETLDMNIYNHGDNHRHRPEVTIKEEEADHEDYLYCEFCESHFFNKCEVHGPALFIPDTPVPLGVTDRARQTLPPVLEIRKSGIPDADLGVFNKGKTIPTGAHFGPYQGELVDREEAMNSRYSWVICRSGQCEEYVDAKREVCANWMRYVNCARDEEEQNLVAFKYRGGILYRSCRPINSEQELLVWYDEADAKDLSRTCDYRRNKKCSTNDLALAMQPHGWFSAVDLHNVYSHCHRTKERSLIAAYSVGRALIKNVLSENTSAFTQERSHIAAHSVGRVLFRRVISSNTSELIPERSRITAHSVGRALIIIVISNYTIAFIQERNRISAQIVESVSPKRVISKSISVFTQGKSRSTAHTVGRALLYKVISNSISASTPERSRITAQSAGRASLIKVLFNDTSAFTQEKNPIIVQSARSVLIIRVIFSDISEFTQERNRITVHNVGRVSLNRVAFMSTSVFTQERSRISAH</sequence>
<evidence type="ECO:0000256" key="4">
    <source>
        <dbReference type="ARBA" id="ARBA00022679"/>
    </source>
</evidence>
<dbReference type="InterPro" id="IPR013087">
    <property type="entry name" value="Znf_C2H2_type"/>
</dbReference>
<comment type="similarity">
    <text evidence="2">Belongs to the krueppel C2H2-type zinc-finger protein family.</text>
</comment>
<dbReference type="PROSITE" id="PS50280">
    <property type="entry name" value="SET"/>
    <property type="match status" value="2"/>
</dbReference>
<evidence type="ECO:0000256" key="9">
    <source>
        <dbReference type="ARBA" id="ARBA00022833"/>
    </source>
</evidence>
<feature type="domain" description="C2H2-type" evidence="16">
    <location>
        <begin position="370"/>
        <end position="397"/>
    </location>
</feature>
<dbReference type="GO" id="GO:0005694">
    <property type="term" value="C:chromosome"/>
    <property type="evidence" value="ECO:0007669"/>
    <property type="project" value="UniProtKB-ARBA"/>
</dbReference>
<keyword evidence="6" id="KW-0479">Metal-binding</keyword>